<evidence type="ECO:0000313" key="1">
    <source>
        <dbReference type="EMBL" id="RLE49300.1"/>
    </source>
</evidence>
<dbReference type="Proteomes" id="UP000278475">
    <property type="component" value="Unassembled WGS sequence"/>
</dbReference>
<evidence type="ECO:0000313" key="2">
    <source>
        <dbReference type="Proteomes" id="UP000278475"/>
    </source>
</evidence>
<organism evidence="1 2">
    <name type="scientific">Thermoproteota archaeon</name>
    <dbReference type="NCBI Taxonomy" id="2056631"/>
    <lineage>
        <taxon>Archaea</taxon>
        <taxon>Thermoproteota</taxon>
    </lineage>
</organism>
<dbReference type="EMBL" id="QMQV01000042">
    <property type="protein sequence ID" value="RLE49300.1"/>
    <property type="molecule type" value="Genomic_DNA"/>
</dbReference>
<protein>
    <submittedName>
        <fullName evidence="1">Uncharacterized protein</fullName>
    </submittedName>
</protein>
<gene>
    <name evidence="1" type="ORF">DRJ31_05490</name>
</gene>
<dbReference type="AlphaFoldDB" id="A0A497ERG3"/>
<name>A0A497ERG3_9CREN</name>
<proteinExistence type="predicted"/>
<reference evidence="1 2" key="1">
    <citation type="submission" date="2018-06" db="EMBL/GenBank/DDBJ databases">
        <title>Extensive metabolic versatility and redundancy in microbially diverse, dynamic hydrothermal sediments.</title>
        <authorList>
            <person name="Dombrowski N."/>
            <person name="Teske A."/>
            <person name="Baker B.J."/>
        </authorList>
    </citation>
    <scope>NUCLEOTIDE SEQUENCE [LARGE SCALE GENOMIC DNA]</scope>
    <source>
        <strain evidence="1">B66_G16</strain>
    </source>
</reference>
<accession>A0A497ERG3</accession>
<sequence>MKKLKYHCPHLLKQVFKLALIVEGALRRGFAAKGVHSGVYIQVPKSRLSQQYNLYAAQYAVKGEVLDIKKLFGELSGEELKLKELIGQRISFTLSVAAIGTHDFLYISEESWPLFRDYGVFPDEYVLKVKLTHIKVDEEVLEIYPKRDVVA</sequence>
<comment type="caution">
    <text evidence="1">The sequence shown here is derived from an EMBL/GenBank/DDBJ whole genome shotgun (WGS) entry which is preliminary data.</text>
</comment>